<evidence type="ECO:0000313" key="5">
    <source>
        <dbReference type="Ensembl" id="ENSCCRP00010040262.1"/>
    </source>
</evidence>
<protein>
    <submittedName>
        <fullName evidence="5">Uncharacterized protein</fullName>
    </submittedName>
</protein>
<dbReference type="FunFam" id="2.60.40.2240:FF:000002">
    <property type="entry name" value="Acyl-CoA thioesterase 18"/>
    <property type="match status" value="1"/>
</dbReference>
<evidence type="ECO:0000256" key="2">
    <source>
        <dbReference type="PIRSR" id="PIRSR016521-1"/>
    </source>
</evidence>
<dbReference type="PANTHER" id="PTHR10824:SF36">
    <property type="entry name" value="ACYL-COA THIOESTERASE 17-RELATED"/>
    <property type="match status" value="1"/>
</dbReference>
<feature type="domain" description="BAAT/Acyl-CoA thioester hydrolase C-terminal" evidence="4">
    <location>
        <begin position="219"/>
        <end position="427"/>
    </location>
</feature>
<name>A0A8C1K4F7_CYPCA</name>
<dbReference type="InterPro" id="IPR042490">
    <property type="entry name" value="Thio_Ohase/BAAT_N"/>
</dbReference>
<dbReference type="Proteomes" id="UP000694427">
    <property type="component" value="Unplaced"/>
</dbReference>
<dbReference type="GO" id="GO:0006631">
    <property type="term" value="P:fatty acid metabolic process"/>
    <property type="evidence" value="ECO:0007669"/>
    <property type="project" value="TreeGrafter"/>
</dbReference>
<reference evidence="5" key="1">
    <citation type="submission" date="2025-08" db="UniProtKB">
        <authorList>
            <consortium name="Ensembl"/>
        </authorList>
    </citation>
    <scope>IDENTIFICATION</scope>
</reference>
<dbReference type="InterPro" id="IPR006862">
    <property type="entry name" value="Thio_Ohase/aa_AcTrfase"/>
</dbReference>
<dbReference type="Pfam" id="PF08840">
    <property type="entry name" value="BAAT_C"/>
    <property type="match status" value="1"/>
</dbReference>
<dbReference type="FunFam" id="3.40.50.1820:FF:000024">
    <property type="entry name" value="acyl-coenzyme A thioesterase 4"/>
    <property type="match status" value="1"/>
</dbReference>
<dbReference type="AlphaFoldDB" id="A0A8C1K4F7"/>
<dbReference type="Gene3D" id="2.60.40.2240">
    <property type="entry name" value="Acyl-CoA thioester hydrolase/BAAT N-terminal domain"/>
    <property type="match status" value="1"/>
</dbReference>
<dbReference type="Pfam" id="PF04775">
    <property type="entry name" value="Bile_Hydr_Trans"/>
    <property type="match status" value="1"/>
</dbReference>
<comment type="similarity">
    <text evidence="1">Belongs to the C/M/P thioester hydrolase family.</text>
</comment>
<evidence type="ECO:0000313" key="6">
    <source>
        <dbReference type="Proteomes" id="UP000694427"/>
    </source>
</evidence>
<dbReference type="InterPro" id="IPR029058">
    <property type="entry name" value="AB_hydrolase_fold"/>
</dbReference>
<dbReference type="SUPFAM" id="SSF53474">
    <property type="entry name" value="alpha/beta-Hydrolases"/>
    <property type="match status" value="1"/>
</dbReference>
<sequence>MLAPIRTVSTEVGTCPLLSVQPSRAQVDEKVQIVVMNLLPNQKVTLHSLHQSEDKDFWEAFGHYISDEYGTVTVAKDESLGGTYEGTEQMGLLWSMRPIPGSRPGLRLRKMNILTPIVIHISVYGGHLSQGFSQQTPLATSVTERWYVAPGVQRVNIRENGVRGTLFLPPGPGLYPGVLDLWGGGGGLVEYRSGLLASHGFASMALEYLGPEDLRTADVDVSYFEKAYQILQNHPKVQRDRMAMLGLSFGSAVTLSMAAYSKVIKVCLTYTHVQLHTFKCSFLVCNVIILYIGRVQVNEENQVIHRNIILPIPSDPALKVDVGRIKCPLLLVNAGDDQNWASVESAEDMEMMMEKAGNRDLLTVLTYPGAGHLIEPPYSPHFRASNFILQGVKEKIVMLWGGQTKPHAYAQEDSWEKILAFLRKHLYFSSNFAVKAKL</sequence>
<reference evidence="5" key="2">
    <citation type="submission" date="2025-09" db="UniProtKB">
        <authorList>
            <consortium name="Ensembl"/>
        </authorList>
    </citation>
    <scope>IDENTIFICATION</scope>
</reference>
<dbReference type="Gene3D" id="3.40.50.1820">
    <property type="entry name" value="alpha/beta hydrolase"/>
    <property type="match status" value="1"/>
</dbReference>
<accession>A0A8C1K4F7</accession>
<dbReference type="GO" id="GO:0047617">
    <property type="term" value="F:fatty acyl-CoA hydrolase activity"/>
    <property type="evidence" value="ECO:0007669"/>
    <property type="project" value="TreeGrafter"/>
</dbReference>
<organism evidence="5 6">
    <name type="scientific">Cyprinus carpio</name>
    <name type="common">Common carp</name>
    <dbReference type="NCBI Taxonomy" id="7962"/>
    <lineage>
        <taxon>Eukaryota</taxon>
        <taxon>Metazoa</taxon>
        <taxon>Chordata</taxon>
        <taxon>Craniata</taxon>
        <taxon>Vertebrata</taxon>
        <taxon>Euteleostomi</taxon>
        <taxon>Actinopterygii</taxon>
        <taxon>Neopterygii</taxon>
        <taxon>Teleostei</taxon>
        <taxon>Ostariophysi</taxon>
        <taxon>Cypriniformes</taxon>
        <taxon>Cyprinidae</taxon>
        <taxon>Cyprininae</taxon>
        <taxon>Cyprinus</taxon>
    </lineage>
</organism>
<dbReference type="PIRSF" id="PIRSF016521">
    <property type="entry name" value="Acyl-CoA_hydro"/>
    <property type="match status" value="1"/>
</dbReference>
<evidence type="ECO:0000256" key="1">
    <source>
        <dbReference type="ARBA" id="ARBA00006538"/>
    </source>
</evidence>
<dbReference type="InterPro" id="IPR014940">
    <property type="entry name" value="BAAT_C"/>
</dbReference>
<proteinExistence type="inferred from homology"/>
<feature type="active site" description="Charge relay system" evidence="2">
    <location>
        <position position="248"/>
    </location>
</feature>
<keyword evidence="6" id="KW-1185">Reference proteome</keyword>
<feature type="active site" description="Charge relay system" evidence="2">
    <location>
        <position position="337"/>
    </location>
</feature>
<evidence type="ECO:0000259" key="4">
    <source>
        <dbReference type="Pfam" id="PF08840"/>
    </source>
</evidence>
<feature type="active site" description="Charge relay system" evidence="2">
    <location>
        <position position="372"/>
    </location>
</feature>
<evidence type="ECO:0000259" key="3">
    <source>
        <dbReference type="Pfam" id="PF04775"/>
    </source>
</evidence>
<feature type="domain" description="Acyl-CoA thioester hydrolase/bile acid-CoA amino acid N-acetyltransferase" evidence="3">
    <location>
        <begin position="28"/>
        <end position="159"/>
    </location>
</feature>
<dbReference type="PANTHER" id="PTHR10824">
    <property type="entry name" value="ACYL-COENZYME A THIOESTERASE-RELATED"/>
    <property type="match status" value="1"/>
</dbReference>
<dbReference type="GO" id="GO:0006637">
    <property type="term" value="P:acyl-CoA metabolic process"/>
    <property type="evidence" value="ECO:0007669"/>
    <property type="project" value="InterPro"/>
</dbReference>
<dbReference type="Ensembl" id="ENSCCRT00010044221.1">
    <property type="protein sequence ID" value="ENSCCRP00010040262.1"/>
    <property type="gene ID" value="ENSCCRG00010017201.1"/>
</dbReference>
<dbReference type="InterPro" id="IPR016662">
    <property type="entry name" value="Acyl-CoA_thioEstase_long-chain"/>
</dbReference>